<keyword evidence="3" id="KW-1185">Reference proteome</keyword>
<dbReference type="EMBL" id="BJHW01000001">
    <property type="protein sequence ID" value="GDY54563.1"/>
    <property type="molecule type" value="Genomic_DNA"/>
</dbReference>
<name>A0A4D4L921_STRVO</name>
<protein>
    <submittedName>
        <fullName evidence="2">Uncharacterized protein</fullName>
    </submittedName>
</protein>
<proteinExistence type="predicted"/>
<comment type="caution">
    <text evidence="2">The sequence shown here is derived from an EMBL/GenBank/DDBJ whole genome shotgun (WGS) entry which is preliminary data.</text>
</comment>
<organism evidence="2 3">
    <name type="scientific">Streptomyces violaceusniger</name>
    <dbReference type="NCBI Taxonomy" id="68280"/>
    <lineage>
        <taxon>Bacteria</taxon>
        <taxon>Bacillati</taxon>
        <taxon>Actinomycetota</taxon>
        <taxon>Actinomycetes</taxon>
        <taxon>Kitasatosporales</taxon>
        <taxon>Streptomycetaceae</taxon>
        <taxon>Streptomyces</taxon>
        <taxon>Streptomyces violaceusniger group</taxon>
    </lineage>
</organism>
<feature type="region of interest" description="Disordered" evidence="1">
    <location>
        <begin position="1"/>
        <end position="20"/>
    </location>
</feature>
<reference evidence="2 3" key="1">
    <citation type="journal article" date="2020" name="Int. J. Syst. Evol. Microbiol.">
        <title>Reclassification of Streptomyces castelarensis and Streptomyces sporoclivatus as later heterotypic synonyms of Streptomyces antimycoticus.</title>
        <authorList>
            <person name="Komaki H."/>
            <person name="Tamura T."/>
        </authorList>
    </citation>
    <scope>NUCLEOTIDE SEQUENCE [LARGE SCALE GENOMIC DNA]</scope>
    <source>
        <strain evidence="2 3">NBRC 13459</strain>
    </source>
</reference>
<sequence>MVRVGSAAAMQNPDPSSLPDLTDAQIQKLLSTAWERIKKLIEGMDLANEYYGEGGCDRETWNQICDGLSREAMGLMMVLSGPAHPYMAKDCERAVRVTAGVTPREGGMREALLQQVAKGLLKSVLTAGQHHMVEPEEWPDLLPEAVLGAVRSAKRIKSDPTMANLRDSGFPA</sequence>
<gene>
    <name evidence="2" type="ORF">SVIO_051860</name>
</gene>
<evidence type="ECO:0000256" key="1">
    <source>
        <dbReference type="SAM" id="MobiDB-lite"/>
    </source>
</evidence>
<dbReference type="AlphaFoldDB" id="A0A4D4L921"/>
<evidence type="ECO:0000313" key="3">
    <source>
        <dbReference type="Proteomes" id="UP000301309"/>
    </source>
</evidence>
<evidence type="ECO:0000313" key="2">
    <source>
        <dbReference type="EMBL" id="GDY54563.1"/>
    </source>
</evidence>
<dbReference type="Proteomes" id="UP000301309">
    <property type="component" value="Unassembled WGS sequence"/>
</dbReference>
<accession>A0A4D4L921</accession>